<evidence type="ECO:0000313" key="4">
    <source>
        <dbReference type="EMBL" id="KAJ2006654.1"/>
    </source>
</evidence>
<organism evidence="4 5">
    <name type="scientific">Coemansia thaxteri</name>
    <dbReference type="NCBI Taxonomy" id="2663907"/>
    <lineage>
        <taxon>Eukaryota</taxon>
        <taxon>Fungi</taxon>
        <taxon>Fungi incertae sedis</taxon>
        <taxon>Zoopagomycota</taxon>
        <taxon>Kickxellomycotina</taxon>
        <taxon>Kickxellomycetes</taxon>
        <taxon>Kickxellales</taxon>
        <taxon>Kickxellaceae</taxon>
        <taxon>Coemansia</taxon>
    </lineage>
</organism>
<dbReference type="GO" id="GO:0005737">
    <property type="term" value="C:cytoplasm"/>
    <property type="evidence" value="ECO:0007669"/>
    <property type="project" value="TreeGrafter"/>
</dbReference>
<keyword evidence="5" id="KW-1185">Reference proteome</keyword>
<sequence length="379" mass="40540">MEYAAIYEAIVREVGGIDDAVDRLLSRYADFVKGMAADSRHAGVSPAGAILGGIPGSGKTKLAATFARCVGRPFRVVHCPDLFFADYGKSEERLLDCFGSVGDGSGNEGARILVLEEIDVLSGSSRPSSMEARMFSLLLDCMGVHRNVFVVGTTSRLAAVPEEIRRPGRLDTVIDVHLADAAGRAAALKIMLRKFSNVSQTEGVSMVAKKAHGFSAADLQSLCLRVFMEHRGSATAADLARMVEAVKPSNLSAFQSKIPRVAFGDIFGLDQTIARVRSLVVEPLLHPEKYSEMRVDPPRGALIHGPTGTGKSMLCCAVANELAVNSIWVDTSQMRSMIVGESEKAIADLFTLARQSAPCVLLFDHVSLPCIAGLSLSLM</sequence>
<protein>
    <recommendedName>
        <fullName evidence="3">AAA+ ATPase domain-containing protein</fullName>
    </recommendedName>
</protein>
<dbReference type="PANTHER" id="PTHR23077:SF27">
    <property type="entry name" value="ATPASE FAMILY GENE 2 PROTEIN HOMOLOG A"/>
    <property type="match status" value="1"/>
</dbReference>
<evidence type="ECO:0000256" key="1">
    <source>
        <dbReference type="ARBA" id="ARBA00022741"/>
    </source>
</evidence>
<feature type="domain" description="AAA+ ATPase" evidence="3">
    <location>
        <begin position="297"/>
        <end position="378"/>
    </location>
</feature>
<evidence type="ECO:0000313" key="5">
    <source>
        <dbReference type="Proteomes" id="UP001150907"/>
    </source>
</evidence>
<feature type="domain" description="AAA+ ATPase" evidence="3">
    <location>
        <begin position="45"/>
        <end position="180"/>
    </location>
</feature>
<gene>
    <name evidence="4" type="ORF">H4R26_001250</name>
</gene>
<dbReference type="InterPro" id="IPR003959">
    <property type="entry name" value="ATPase_AAA_core"/>
</dbReference>
<proteinExistence type="predicted"/>
<dbReference type="EMBL" id="JANBQF010000052">
    <property type="protein sequence ID" value="KAJ2006654.1"/>
    <property type="molecule type" value="Genomic_DNA"/>
</dbReference>
<dbReference type="Pfam" id="PF00004">
    <property type="entry name" value="AAA"/>
    <property type="match status" value="2"/>
</dbReference>
<dbReference type="SUPFAM" id="SSF52540">
    <property type="entry name" value="P-loop containing nucleoside triphosphate hydrolases"/>
    <property type="match status" value="2"/>
</dbReference>
<name>A0A9W8BNA8_9FUNG</name>
<dbReference type="AlphaFoldDB" id="A0A9W8BNA8"/>
<dbReference type="Gene3D" id="1.10.8.60">
    <property type="match status" value="1"/>
</dbReference>
<dbReference type="PANTHER" id="PTHR23077">
    <property type="entry name" value="AAA-FAMILY ATPASE"/>
    <property type="match status" value="1"/>
</dbReference>
<dbReference type="InterPro" id="IPR027417">
    <property type="entry name" value="P-loop_NTPase"/>
</dbReference>
<keyword evidence="1" id="KW-0547">Nucleotide-binding</keyword>
<evidence type="ECO:0000256" key="2">
    <source>
        <dbReference type="ARBA" id="ARBA00022840"/>
    </source>
</evidence>
<dbReference type="Proteomes" id="UP001150907">
    <property type="component" value="Unassembled WGS sequence"/>
</dbReference>
<accession>A0A9W8BNA8</accession>
<dbReference type="InterPro" id="IPR050168">
    <property type="entry name" value="AAA_ATPase_domain"/>
</dbReference>
<dbReference type="InterPro" id="IPR003593">
    <property type="entry name" value="AAA+_ATPase"/>
</dbReference>
<keyword evidence="2" id="KW-0067">ATP-binding</keyword>
<evidence type="ECO:0000259" key="3">
    <source>
        <dbReference type="SMART" id="SM00382"/>
    </source>
</evidence>
<dbReference type="OrthoDB" id="27435at2759"/>
<comment type="caution">
    <text evidence="4">The sequence shown here is derived from an EMBL/GenBank/DDBJ whole genome shotgun (WGS) entry which is preliminary data.</text>
</comment>
<dbReference type="SMART" id="SM00382">
    <property type="entry name" value="AAA"/>
    <property type="match status" value="2"/>
</dbReference>
<reference evidence="4" key="1">
    <citation type="submission" date="2022-07" db="EMBL/GenBank/DDBJ databases">
        <title>Phylogenomic reconstructions and comparative analyses of Kickxellomycotina fungi.</title>
        <authorList>
            <person name="Reynolds N.K."/>
            <person name="Stajich J.E."/>
            <person name="Barry K."/>
            <person name="Grigoriev I.V."/>
            <person name="Crous P."/>
            <person name="Smith M.E."/>
        </authorList>
    </citation>
    <scope>NUCLEOTIDE SEQUENCE</scope>
    <source>
        <strain evidence="4">IMI 214461</strain>
    </source>
</reference>
<dbReference type="GO" id="GO:0016887">
    <property type="term" value="F:ATP hydrolysis activity"/>
    <property type="evidence" value="ECO:0007669"/>
    <property type="project" value="InterPro"/>
</dbReference>
<dbReference type="Gene3D" id="3.40.50.300">
    <property type="entry name" value="P-loop containing nucleotide triphosphate hydrolases"/>
    <property type="match status" value="2"/>
</dbReference>
<dbReference type="GO" id="GO:0005524">
    <property type="term" value="F:ATP binding"/>
    <property type="evidence" value="ECO:0007669"/>
    <property type="project" value="UniProtKB-KW"/>
</dbReference>